<dbReference type="SUPFAM" id="SSF53098">
    <property type="entry name" value="Ribonuclease H-like"/>
    <property type="match status" value="1"/>
</dbReference>
<dbReference type="Pfam" id="PF13976">
    <property type="entry name" value="gag_pre-integrs"/>
    <property type="match status" value="1"/>
</dbReference>
<evidence type="ECO:0000259" key="4">
    <source>
        <dbReference type="Pfam" id="PF22936"/>
    </source>
</evidence>
<dbReference type="InterPro" id="IPR025724">
    <property type="entry name" value="GAG-pre-integrase_dom"/>
</dbReference>
<dbReference type="EMBL" id="OIVN01000941">
    <property type="protein sequence ID" value="SPC87720.1"/>
    <property type="molecule type" value="Genomic_DNA"/>
</dbReference>
<gene>
    <name evidence="5" type="ORF">FSB_LOCUS15602</name>
</gene>
<dbReference type="PANTHER" id="PTHR11439:SF483">
    <property type="entry name" value="PEPTIDE SYNTHASE GLIP-LIKE, PUTATIVE (AFU_ORTHOLOGUE AFUA_3G12920)-RELATED"/>
    <property type="match status" value="1"/>
</dbReference>
<dbReference type="InterPro" id="IPR036397">
    <property type="entry name" value="RNaseH_sf"/>
</dbReference>
<dbReference type="Gene3D" id="3.30.420.10">
    <property type="entry name" value="Ribonuclease H-like superfamily/Ribonuclease H"/>
    <property type="match status" value="1"/>
</dbReference>
<protein>
    <recommendedName>
        <fullName evidence="6">Integrase catalytic domain-containing protein</fullName>
    </recommendedName>
</protein>
<name>A0A2N9FKV1_FAGSY</name>
<feature type="domain" description="Reverse transcriptase Ty1/copia-type" evidence="2">
    <location>
        <begin position="616"/>
        <end position="728"/>
    </location>
</feature>
<evidence type="ECO:0000313" key="5">
    <source>
        <dbReference type="EMBL" id="SPC87720.1"/>
    </source>
</evidence>
<dbReference type="AlphaFoldDB" id="A0A2N9FKV1"/>
<feature type="compositionally biased region" description="Basic residues" evidence="1">
    <location>
        <begin position="179"/>
        <end position="196"/>
    </location>
</feature>
<dbReference type="Pfam" id="PF07727">
    <property type="entry name" value="RVT_2"/>
    <property type="match status" value="1"/>
</dbReference>
<feature type="region of interest" description="Disordered" evidence="1">
    <location>
        <begin position="525"/>
        <end position="561"/>
    </location>
</feature>
<accession>A0A2N9FKV1</accession>
<dbReference type="Pfam" id="PF14223">
    <property type="entry name" value="Retrotran_gag_2"/>
    <property type="match status" value="1"/>
</dbReference>
<evidence type="ECO:0000259" key="3">
    <source>
        <dbReference type="Pfam" id="PF13976"/>
    </source>
</evidence>
<dbReference type="CDD" id="cd09272">
    <property type="entry name" value="RNase_HI_RT_Ty1"/>
    <property type="match status" value="1"/>
</dbReference>
<evidence type="ECO:0000256" key="1">
    <source>
        <dbReference type="SAM" id="MobiDB-lite"/>
    </source>
</evidence>
<dbReference type="PANTHER" id="PTHR11439">
    <property type="entry name" value="GAG-POL-RELATED RETROTRANSPOSON"/>
    <property type="match status" value="1"/>
</dbReference>
<dbReference type="InterPro" id="IPR012337">
    <property type="entry name" value="RNaseH-like_sf"/>
</dbReference>
<dbReference type="InterPro" id="IPR054722">
    <property type="entry name" value="PolX-like_BBD"/>
</dbReference>
<evidence type="ECO:0008006" key="6">
    <source>
        <dbReference type="Google" id="ProtNLM"/>
    </source>
</evidence>
<dbReference type="InterPro" id="IPR013103">
    <property type="entry name" value="RVT_2"/>
</dbReference>
<feature type="region of interest" description="Disordered" evidence="1">
    <location>
        <begin position="160"/>
        <end position="198"/>
    </location>
</feature>
<dbReference type="Pfam" id="PF22936">
    <property type="entry name" value="Pol_BBD"/>
    <property type="match status" value="1"/>
</dbReference>
<evidence type="ECO:0000259" key="2">
    <source>
        <dbReference type="Pfam" id="PF07727"/>
    </source>
</evidence>
<reference evidence="5" key="1">
    <citation type="submission" date="2018-02" db="EMBL/GenBank/DDBJ databases">
        <authorList>
            <person name="Cohen D.B."/>
            <person name="Kent A.D."/>
        </authorList>
    </citation>
    <scope>NUCLEOTIDE SEQUENCE</scope>
</reference>
<sequence>MASKTVVADLNRGEKLDGKNYDIWHRKIQYLLDESEVLETFTNSMEETEQGNSAQNRRDLEAYQSWRKKDRCARFTMLSSMHNDLIGKFESYGTAQDMWIALKAKFGGTTEQIKLNITHNESIQTLKDLSRHLELEVERRVAQGQSSAFFARHGQRQAFKAKHKSYEKAPQPGQNGGKPPKRANTAKRPRGKRGGRKQAEQACFNCGVVGHFAHIRATNHVARDRVGFVEYHRVPAGSRWMRIGNESIVEVLGIGTSKLQLRHGRTFLLHDVLYAPGMRQNLLSVNVLLELGFNFGFHGRSVDIFLGSTCFGHVFISNDRLFHLDIDCSAYDSSFALLTQNDYDEMNWHARLGHIGQDRMTRLAKEGLLGPFAKVNLPTCEHCLVGKSIRKPFGKGIRATVPLELIHSDVCGPMNVRARHGASYFITFIDDFTRYGYVYLVSHKSEVTSTMLSTNMENWALEQINVYLSDTLDESKGYVMLGEHLDGGVTEIVSRDVEFMKNDFPSRGDVDQNLELYEMVESWDDTLATNPGDSGREITPSGNDPQPQEDDSQNPQLRRSQCGNVPRQRFGIEGESFINAAQDDTEPRSYDKAMSSLACNEWIIAMKDEMKSMRTNQVWELVDLPLERKSIGNKWVLKIKRKADGSIDKYKVRLVAKGYTQREGVDYEETFSPVVRFASIRLILAMVASLDLKLHQMDVKIAFLNGELDEEIFMDQPIGFIVKGQECKEVISNGFLMIEKDHCVYVKRTWVRQALCLVSRSSETIQGNSLVLSRETYIRKVPERFHMQDCKPIDTPVGKGDSLSNEMCPKTQAEIESIARVPYANAIGNLMYAMLCTRPVIFFAVRLGRDLRLRGYSDADWAGDLDEHKSTSGYTFLLGGEAITCCSKKQSCVTLSTMESEYVACSTVVQEAVWLRRFFQRLDIVANAMDPVTIYSDSMAALAYAKDPKYYGKTKHIEIKYHYIRDMVAKKEVGSLIRATVFDAWEAGEDETCWTDMRSAFEKMRPCMIPSHDHAAWRSRDAFMTYASLRMEEKSTATYDHTTCARNDHQRGRQRLDNYFFGMLPIAMDYSALRDMTGRSVKPKLSGIRAKGRQSDNTSQFSACVRNSCRLWESRE</sequence>
<feature type="domain" description="Retrovirus-related Pol polyprotein from transposon TNT 1-94-like beta-barrel" evidence="4">
    <location>
        <begin position="217"/>
        <end position="293"/>
    </location>
</feature>
<proteinExistence type="predicted"/>
<organism evidence="5">
    <name type="scientific">Fagus sylvatica</name>
    <name type="common">Beechnut</name>
    <dbReference type="NCBI Taxonomy" id="28930"/>
    <lineage>
        <taxon>Eukaryota</taxon>
        <taxon>Viridiplantae</taxon>
        <taxon>Streptophyta</taxon>
        <taxon>Embryophyta</taxon>
        <taxon>Tracheophyta</taxon>
        <taxon>Spermatophyta</taxon>
        <taxon>Magnoliopsida</taxon>
        <taxon>eudicotyledons</taxon>
        <taxon>Gunneridae</taxon>
        <taxon>Pentapetalae</taxon>
        <taxon>rosids</taxon>
        <taxon>fabids</taxon>
        <taxon>Fagales</taxon>
        <taxon>Fagaceae</taxon>
        <taxon>Fagus</taxon>
    </lineage>
</organism>
<feature type="domain" description="GAG-pre-integrase" evidence="3">
    <location>
        <begin position="320"/>
        <end position="388"/>
    </location>
</feature>
<dbReference type="GO" id="GO:0003676">
    <property type="term" value="F:nucleic acid binding"/>
    <property type="evidence" value="ECO:0007669"/>
    <property type="project" value="InterPro"/>
</dbReference>